<reference evidence="2 3" key="1">
    <citation type="submission" date="2018-06" db="EMBL/GenBank/DDBJ databases">
        <title>Genomic Encyclopedia of Type Strains, Phase IV (KMG-IV): sequencing the most valuable type-strain genomes for metagenomic binning, comparative biology and taxonomic classification.</title>
        <authorList>
            <person name="Goeker M."/>
        </authorList>
    </citation>
    <scope>NUCLEOTIDE SEQUENCE [LARGE SCALE GENOMIC DNA]</scope>
    <source>
        <strain evidence="2 3">DSM 25619</strain>
    </source>
</reference>
<evidence type="ECO:0000313" key="3">
    <source>
        <dbReference type="Proteomes" id="UP000252893"/>
    </source>
</evidence>
<dbReference type="AlphaFoldDB" id="A0A366DCE2"/>
<dbReference type="EMBL" id="QNRH01000028">
    <property type="protein sequence ID" value="RBO87703.1"/>
    <property type="molecule type" value="Genomic_DNA"/>
</dbReference>
<comment type="caution">
    <text evidence="2">The sequence shown here is derived from an EMBL/GenBank/DDBJ whole genome shotgun (WGS) entry which is preliminary data.</text>
</comment>
<dbReference type="GO" id="GO:0003677">
    <property type="term" value="F:DNA binding"/>
    <property type="evidence" value="ECO:0007669"/>
    <property type="project" value="InterPro"/>
</dbReference>
<organism evidence="2 3">
    <name type="scientific">Pseudochrobactrum asaccharolyticum</name>
    <dbReference type="NCBI Taxonomy" id="354351"/>
    <lineage>
        <taxon>Bacteria</taxon>
        <taxon>Pseudomonadati</taxon>
        <taxon>Pseudomonadota</taxon>
        <taxon>Alphaproteobacteria</taxon>
        <taxon>Hyphomicrobiales</taxon>
        <taxon>Brucellaceae</taxon>
        <taxon>Pseudochrobactrum</taxon>
    </lineage>
</organism>
<dbReference type="PANTHER" id="PTHR33055:SF3">
    <property type="entry name" value="PUTATIVE TRANSPOSASE FOR IS117-RELATED"/>
    <property type="match status" value="1"/>
</dbReference>
<evidence type="ECO:0000313" key="2">
    <source>
        <dbReference type="EMBL" id="RBO87703.1"/>
    </source>
</evidence>
<dbReference type="GO" id="GO:0004803">
    <property type="term" value="F:transposase activity"/>
    <property type="evidence" value="ECO:0007669"/>
    <property type="project" value="InterPro"/>
</dbReference>
<keyword evidence="3" id="KW-1185">Reference proteome</keyword>
<gene>
    <name evidence="2" type="ORF">DFR47_1284</name>
</gene>
<dbReference type="InterPro" id="IPR003346">
    <property type="entry name" value="Transposase_20"/>
</dbReference>
<sequence length="86" mass="9432">MTASLAVFAKQFSCGREFVAYLGLVPRQYSSGGQPRLGRISKMGNRYLRKLLVVGATAALYGSRNEIQRTACLSKGNDAEREVMQS</sequence>
<dbReference type="Proteomes" id="UP000252893">
    <property type="component" value="Unassembled WGS sequence"/>
</dbReference>
<dbReference type="InterPro" id="IPR047650">
    <property type="entry name" value="Transpos_IS110"/>
</dbReference>
<protein>
    <submittedName>
        <fullName evidence="2">Transposase IS116/IS110/IS902 family protein</fullName>
    </submittedName>
</protein>
<dbReference type="GO" id="GO:0006313">
    <property type="term" value="P:DNA transposition"/>
    <property type="evidence" value="ECO:0007669"/>
    <property type="project" value="InterPro"/>
</dbReference>
<dbReference type="Pfam" id="PF02371">
    <property type="entry name" value="Transposase_20"/>
    <property type="match status" value="1"/>
</dbReference>
<proteinExistence type="predicted"/>
<evidence type="ECO:0000259" key="1">
    <source>
        <dbReference type="Pfam" id="PF02371"/>
    </source>
</evidence>
<feature type="domain" description="Transposase IS116/IS110/IS902 C-terminal" evidence="1">
    <location>
        <begin position="9"/>
        <end position="60"/>
    </location>
</feature>
<name>A0A366DCE2_9HYPH</name>
<accession>A0A366DCE2</accession>
<dbReference type="PANTHER" id="PTHR33055">
    <property type="entry name" value="TRANSPOSASE FOR INSERTION SEQUENCE ELEMENT IS1111A"/>
    <property type="match status" value="1"/>
</dbReference>